<feature type="transmembrane region" description="Helical" evidence="1">
    <location>
        <begin position="12"/>
        <end position="37"/>
    </location>
</feature>
<sequence length="64" mass="7283">YLWSLILVCEISIEICFLLILSSSAFVASILLFVFFFPSVFNVPFMLIGLRQVLNIVYPLKGSH</sequence>
<evidence type="ECO:0000313" key="2">
    <source>
        <dbReference type="EMBL" id="JAP15945.1"/>
    </source>
</evidence>
<dbReference type="AlphaFoldDB" id="A0A0V0H7Q5"/>
<organism evidence="2">
    <name type="scientific">Solanum chacoense</name>
    <name type="common">Chaco potato</name>
    <dbReference type="NCBI Taxonomy" id="4108"/>
    <lineage>
        <taxon>Eukaryota</taxon>
        <taxon>Viridiplantae</taxon>
        <taxon>Streptophyta</taxon>
        <taxon>Embryophyta</taxon>
        <taxon>Tracheophyta</taxon>
        <taxon>Spermatophyta</taxon>
        <taxon>Magnoliopsida</taxon>
        <taxon>eudicotyledons</taxon>
        <taxon>Gunneridae</taxon>
        <taxon>Pentapetalae</taxon>
        <taxon>asterids</taxon>
        <taxon>lamiids</taxon>
        <taxon>Solanales</taxon>
        <taxon>Solanaceae</taxon>
        <taxon>Solanoideae</taxon>
        <taxon>Solaneae</taxon>
        <taxon>Solanum</taxon>
    </lineage>
</organism>
<dbReference type="EMBL" id="GEDG01024476">
    <property type="protein sequence ID" value="JAP15945.1"/>
    <property type="molecule type" value="Transcribed_RNA"/>
</dbReference>
<keyword evidence="1" id="KW-1133">Transmembrane helix</keyword>
<protein>
    <submittedName>
        <fullName evidence="2">Putative ovule protein</fullName>
    </submittedName>
</protein>
<proteinExistence type="predicted"/>
<evidence type="ECO:0000256" key="1">
    <source>
        <dbReference type="SAM" id="Phobius"/>
    </source>
</evidence>
<feature type="non-terminal residue" evidence="2">
    <location>
        <position position="1"/>
    </location>
</feature>
<name>A0A0V0H7Q5_SOLCH</name>
<accession>A0A0V0H7Q5</accession>
<keyword evidence="1" id="KW-0812">Transmembrane</keyword>
<keyword evidence="1" id="KW-0472">Membrane</keyword>
<reference evidence="2" key="1">
    <citation type="submission" date="2015-12" db="EMBL/GenBank/DDBJ databases">
        <title>Gene expression during late stages of embryo sac development: a critical building block for successful pollen-pistil interactions.</title>
        <authorList>
            <person name="Liu Y."/>
            <person name="Joly V."/>
            <person name="Sabar M."/>
            <person name="Matton D.P."/>
        </authorList>
    </citation>
    <scope>NUCLEOTIDE SEQUENCE</scope>
</reference>